<keyword evidence="3" id="KW-0175">Coiled coil</keyword>
<evidence type="ECO:0000256" key="2">
    <source>
        <dbReference type="RuleBase" id="RU362097"/>
    </source>
</evidence>
<proteinExistence type="inferred from homology"/>
<dbReference type="Pfam" id="PF02321">
    <property type="entry name" value="OEP"/>
    <property type="match status" value="2"/>
</dbReference>
<dbReference type="GO" id="GO:0015562">
    <property type="term" value="F:efflux transmembrane transporter activity"/>
    <property type="evidence" value="ECO:0007669"/>
    <property type="project" value="InterPro"/>
</dbReference>
<sequence>MPSLLCLPLLAACAVGPDYVRPDMPLPAHYKEAAPGWKIADPADHAPRGAWWTVYADPELDRLVAALNANNQTLQVALANYRQARAAAQEARAGFFPTVGATASTSRKQTGGNQAVTNGHVFSLDASWEPDLWGQVRRTVEASDASTQASAASLAAAQLSAQAELVQDYLQLRVTERQRQLSADTIAAYRQSLTLTRNQFDAGLVTRADVAQALAQLKTVEAQAIDYDLSRRQLEHAIAILVGKAPADFDLPATATLPALPATPAELPSSLLERRPDIAAAERAVAAANATIGVRQSAYFPALTLSASGGFSAAGFASWFNTPARVWSLGAGLAETLFDAGARSARVEQARAAYDASAAQYRQTVLSGLQEVEDNLAALTLLAEEALRQQEAVAAAREAERLALNEYRAGTADFTTVATAQASRRQSEITALQLEGRRYSASVLLIKALGGGWNGNLAPEATTP</sequence>
<dbReference type="OrthoDB" id="9770517at2"/>
<keyword evidence="2" id="KW-0472">Membrane</keyword>
<evidence type="ECO:0000313" key="5">
    <source>
        <dbReference type="Proteomes" id="UP000244173"/>
    </source>
</evidence>
<dbReference type="KEGG" id="maer:DAI18_16940"/>
<evidence type="ECO:0000256" key="3">
    <source>
        <dbReference type="SAM" id="Coils"/>
    </source>
</evidence>
<dbReference type="EMBL" id="CP028519">
    <property type="protein sequence ID" value="AVY96155.1"/>
    <property type="molecule type" value="Genomic_DNA"/>
</dbReference>
<gene>
    <name evidence="4" type="ORF">DAI18_16940</name>
</gene>
<dbReference type="AlphaFoldDB" id="A0A2S0PFN4"/>
<dbReference type="PANTHER" id="PTHR30203:SF33">
    <property type="entry name" value="BLR4455 PROTEIN"/>
    <property type="match status" value="1"/>
</dbReference>
<reference evidence="4 5" key="1">
    <citation type="submission" date="2018-04" db="EMBL/GenBank/DDBJ databases">
        <title>Denitrifier Microvirgula.</title>
        <authorList>
            <person name="Anderson E."/>
            <person name="Jang J."/>
            <person name="Ishii S."/>
        </authorList>
    </citation>
    <scope>NUCLEOTIDE SEQUENCE [LARGE SCALE GENOMIC DNA]</scope>
    <source>
        <strain evidence="4 5">BE2.4</strain>
    </source>
</reference>
<dbReference type="GO" id="GO:0005886">
    <property type="term" value="C:plasma membrane"/>
    <property type="evidence" value="ECO:0007669"/>
    <property type="project" value="UniProtKB-SubCell"/>
</dbReference>
<organism evidence="4 5">
    <name type="scientific">Microvirgula aerodenitrificans</name>
    <dbReference type="NCBI Taxonomy" id="57480"/>
    <lineage>
        <taxon>Bacteria</taxon>
        <taxon>Pseudomonadati</taxon>
        <taxon>Pseudomonadota</taxon>
        <taxon>Betaproteobacteria</taxon>
        <taxon>Neisseriales</taxon>
        <taxon>Aquaspirillaceae</taxon>
        <taxon>Microvirgula</taxon>
    </lineage>
</organism>
<name>A0A2S0PFN4_9NEIS</name>
<keyword evidence="5" id="KW-1185">Reference proteome</keyword>
<keyword evidence="2" id="KW-1134">Transmembrane beta strand</keyword>
<dbReference type="NCBIfam" id="TIGR01845">
    <property type="entry name" value="outer_NodT"/>
    <property type="match status" value="1"/>
</dbReference>
<dbReference type="InterPro" id="IPR003423">
    <property type="entry name" value="OMP_efflux"/>
</dbReference>
<keyword evidence="2" id="KW-0449">Lipoprotein</keyword>
<feature type="coiled-coil region" evidence="3">
    <location>
        <begin position="64"/>
        <end position="91"/>
    </location>
</feature>
<comment type="similarity">
    <text evidence="1 2">Belongs to the outer membrane factor (OMF) (TC 1.B.17) family.</text>
</comment>
<dbReference type="Gene3D" id="1.20.1600.10">
    <property type="entry name" value="Outer membrane efflux proteins (OEP)"/>
    <property type="match status" value="1"/>
</dbReference>
<protein>
    <submittedName>
        <fullName evidence="4">RND transporter</fullName>
    </submittedName>
</protein>
<accession>A0A2S0PFN4</accession>
<dbReference type="Proteomes" id="UP000244173">
    <property type="component" value="Chromosome"/>
</dbReference>
<evidence type="ECO:0000313" key="4">
    <source>
        <dbReference type="EMBL" id="AVY96155.1"/>
    </source>
</evidence>
<dbReference type="PANTHER" id="PTHR30203">
    <property type="entry name" value="OUTER MEMBRANE CATION EFFLUX PROTEIN"/>
    <property type="match status" value="1"/>
</dbReference>
<dbReference type="Gene3D" id="2.20.200.10">
    <property type="entry name" value="Outer membrane efflux proteins (OEP)"/>
    <property type="match status" value="1"/>
</dbReference>
<dbReference type="SUPFAM" id="SSF56954">
    <property type="entry name" value="Outer membrane efflux proteins (OEP)"/>
    <property type="match status" value="1"/>
</dbReference>
<evidence type="ECO:0000256" key="1">
    <source>
        <dbReference type="ARBA" id="ARBA00007613"/>
    </source>
</evidence>
<keyword evidence="2" id="KW-0564">Palmitate</keyword>
<dbReference type="STRING" id="1122240.GCA_000620105_02350"/>
<dbReference type="InterPro" id="IPR010131">
    <property type="entry name" value="MdtP/NodT-like"/>
</dbReference>
<comment type="subcellular location">
    <subcellularLocation>
        <location evidence="2">Cell membrane</location>
        <topology evidence="2">Lipid-anchor</topology>
    </subcellularLocation>
</comment>
<keyword evidence="2" id="KW-0812">Transmembrane</keyword>